<dbReference type="RefSeq" id="WP_035013693.1">
    <property type="nucleotide sequence ID" value="NZ_ARZY01000007.1"/>
</dbReference>
<dbReference type="GO" id="GO:0005886">
    <property type="term" value="C:plasma membrane"/>
    <property type="evidence" value="ECO:0007669"/>
    <property type="project" value="UniProtKB-SubCell"/>
</dbReference>
<dbReference type="Proteomes" id="UP000019276">
    <property type="component" value="Unassembled WGS sequence"/>
</dbReference>
<feature type="transmembrane region" description="Helical" evidence="17">
    <location>
        <begin position="7"/>
        <end position="28"/>
    </location>
</feature>
<dbReference type="SMART" id="SM00388">
    <property type="entry name" value="HisKA"/>
    <property type="match status" value="1"/>
</dbReference>
<dbReference type="InterPro" id="IPR008207">
    <property type="entry name" value="Sig_transdc_His_kin_Hpt_dom"/>
</dbReference>
<dbReference type="AlphaFoldDB" id="W7QGI1"/>
<keyword evidence="9 22" id="KW-0418">Kinase</keyword>
<evidence type="ECO:0000256" key="16">
    <source>
        <dbReference type="SAM" id="Coils"/>
    </source>
</evidence>
<dbReference type="InterPro" id="IPR003594">
    <property type="entry name" value="HATPase_dom"/>
</dbReference>
<evidence type="ECO:0000313" key="22">
    <source>
        <dbReference type="EMBL" id="EWH11021.1"/>
    </source>
</evidence>
<evidence type="ECO:0000256" key="7">
    <source>
        <dbReference type="ARBA" id="ARBA00022692"/>
    </source>
</evidence>
<dbReference type="Gene3D" id="1.20.120.160">
    <property type="entry name" value="HPT domain"/>
    <property type="match status" value="1"/>
</dbReference>
<dbReference type="SMART" id="SM00387">
    <property type="entry name" value="HATPase_c"/>
    <property type="match status" value="1"/>
</dbReference>
<dbReference type="PROSITE" id="PS50885">
    <property type="entry name" value="HAMP"/>
    <property type="match status" value="1"/>
</dbReference>
<dbReference type="PROSITE" id="PS50109">
    <property type="entry name" value="HIS_KIN"/>
    <property type="match status" value="1"/>
</dbReference>
<dbReference type="InterPro" id="IPR036890">
    <property type="entry name" value="HATPase_C_sf"/>
</dbReference>
<dbReference type="PANTHER" id="PTHR45339">
    <property type="entry name" value="HYBRID SIGNAL TRANSDUCTION HISTIDINE KINASE J"/>
    <property type="match status" value="1"/>
</dbReference>
<sequence>MKLSQKLVALILILVALPIAGIGLYAIYMSVDNNRHQFNNRLNNQAEQQAFTLKHYFADTHSVLELLSKNSSLFEYIKRSEDEQRYALLLPQVLDNFAQYIQSYPKIIEIQLVRADGLIDARLAADFSPMNDQWLTNRPWFKKLKPNVEFQFIFDNRQSLFPNLYAIRSLKQADASHWGYLLIQVNPETIHNVIHNTVGDNGLNILTDHNGEILVASFNYPSKQLPKYLHNQLQNNASKLLQTYFNDQDLIIAKKSIRDEFILATAVPSNELAITKHISYVMLYTIIISMLLTSWLAFFALEKLILKPIAQLNAASKSIASGKLAMRLPNNRKDEMGRLFESFNRMVNSIKQARNSIEDYKDHLEEKVESRTLALQSANEELTQARIIAEQASELKSRFLANMSHEIRTPLTAICGFTEQALLHQNNGQLREELLQKVLSSSNHLMSLLSDILDLSKIESGKLEVESIAIDLSQMVTELANIGEKLCQQKSIRFDVRLAPALPATFNSDPTRLKQILMNLISNAAKFTNQGSVEFAIDYNPLSQNLSFSIQDTGIGLSDSVQQKLFKPFIQADSSTTRNYGGTGLGLAVSQSLAECLAGKITVKSQEGQGSIFTLTLDLSEQTVNNLTNIELVPQTNNKAKPKLDFSSARILLAEDNTDNQRLIQLILEPTNIKIDIANNGQEALEKSLVHDYDLILMDMQMPIMGGLEATQLIRQTGFEQPILAVTANVMREEITHYLQQGCNGHIAKPIDSAALLEILAKYLLDQARDSESIDFDQIAATLKNSQGVQQLADEFTSKLPSQLTELQSAAGNQDFQKLALIAHTLKGNSASFGNHQLTMPAAQLEQAANSCNMNLVEEKLAIIKLLIEKPNFKEA</sequence>
<proteinExistence type="predicted"/>
<dbReference type="OrthoDB" id="9810730at2"/>
<keyword evidence="7 17" id="KW-0812">Transmembrane</keyword>
<dbReference type="SMART" id="SM00304">
    <property type="entry name" value="HAMP"/>
    <property type="match status" value="1"/>
</dbReference>
<comment type="catalytic activity">
    <reaction evidence="1">
        <text>ATP + protein L-histidine = ADP + protein N-phospho-L-histidine.</text>
        <dbReference type="EC" id="2.7.13.3"/>
    </reaction>
</comment>
<dbReference type="PATRIC" id="fig|1328313.3.peg.1158"/>
<keyword evidence="10" id="KW-0067">ATP-binding</keyword>
<feature type="modified residue" description="Phosphohistidine" evidence="14">
    <location>
        <position position="824"/>
    </location>
</feature>
<evidence type="ECO:0000256" key="1">
    <source>
        <dbReference type="ARBA" id="ARBA00000085"/>
    </source>
</evidence>
<dbReference type="FunFam" id="3.30.565.10:FF:000010">
    <property type="entry name" value="Sensor histidine kinase RcsC"/>
    <property type="match status" value="1"/>
</dbReference>
<keyword evidence="13 17" id="KW-0472">Membrane</keyword>
<dbReference type="STRING" id="1328313.DS2_05615"/>
<evidence type="ECO:0000259" key="21">
    <source>
        <dbReference type="PROSITE" id="PS50894"/>
    </source>
</evidence>
<evidence type="ECO:0000256" key="2">
    <source>
        <dbReference type="ARBA" id="ARBA00004651"/>
    </source>
</evidence>
<evidence type="ECO:0000259" key="18">
    <source>
        <dbReference type="PROSITE" id="PS50109"/>
    </source>
</evidence>
<evidence type="ECO:0000313" key="23">
    <source>
        <dbReference type="Proteomes" id="UP000019276"/>
    </source>
</evidence>
<evidence type="ECO:0000256" key="17">
    <source>
        <dbReference type="SAM" id="Phobius"/>
    </source>
</evidence>
<dbReference type="InterPro" id="IPR036097">
    <property type="entry name" value="HisK_dim/P_sf"/>
</dbReference>
<dbReference type="EC" id="2.7.13.3" evidence="3"/>
<feature type="modified residue" description="4-aspartylphosphate" evidence="15">
    <location>
        <position position="699"/>
    </location>
</feature>
<keyword evidence="16" id="KW-0175">Coiled coil</keyword>
<dbReference type="PROSITE" id="PS50894">
    <property type="entry name" value="HPT"/>
    <property type="match status" value="1"/>
</dbReference>
<comment type="subcellular location">
    <subcellularLocation>
        <location evidence="2">Cell membrane</location>
        <topology evidence="2">Multi-pass membrane protein</topology>
    </subcellularLocation>
</comment>
<evidence type="ECO:0000256" key="13">
    <source>
        <dbReference type="ARBA" id="ARBA00023136"/>
    </source>
</evidence>
<dbReference type="GO" id="GO:0000155">
    <property type="term" value="F:phosphorelay sensor kinase activity"/>
    <property type="evidence" value="ECO:0007669"/>
    <property type="project" value="InterPro"/>
</dbReference>
<dbReference type="InterPro" id="IPR036641">
    <property type="entry name" value="HPT_dom_sf"/>
</dbReference>
<dbReference type="CDD" id="cd17546">
    <property type="entry name" value="REC_hyHK_CKI1_RcsC-like"/>
    <property type="match status" value="1"/>
</dbReference>
<gene>
    <name evidence="22" type="ORF">DS2_05615</name>
</gene>
<evidence type="ECO:0000259" key="20">
    <source>
        <dbReference type="PROSITE" id="PS50885"/>
    </source>
</evidence>
<feature type="domain" description="Response regulatory" evidence="19">
    <location>
        <begin position="650"/>
        <end position="764"/>
    </location>
</feature>
<keyword evidence="5 15" id="KW-0597">Phosphoprotein</keyword>
<dbReference type="Pfam" id="PF00072">
    <property type="entry name" value="Response_reg"/>
    <property type="match status" value="1"/>
</dbReference>
<feature type="domain" description="HPt" evidence="21">
    <location>
        <begin position="785"/>
        <end position="876"/>
    </location>
</feature>
<dbReference type="PROSITE" id="PS50110">
    <property type="entry name" value="RESPONSE_REGULATORY"/>
    <property type="match status" value="1"/>
</dbReference>
<evidence type="ECO:0000256" key="9">
    <source>
        <dbReference type="ARBA" id="ARBA00022777"/>
    </source>
</evidence>
<dbReference type="SUPFAM" id="SSF55874">
    <property type="entry name" value="ATPase domain of HSP90 chaperone/DNA topoisomerase II/histidine kinase"/>
    <property type="match status" value="1"/>
</dbReference>
<name>W7QGI1_9ALTE</name>
<evidence type="ECO:0000256" key="6">
    <source>
        <dbReference type="ARBA" id="ARBA00022679"/>
    </source>
</evidence>
<dbReference type="InterPro" id="IPR011006">
    <property type="entry name" value="CheY-like_superfamily"/>
</dbReference>
<feature type="coiled-coil region" evidence="16">
    <location>
        <begin position="350"/>
        <end position="395"/>
    </location>
</feature>
<dbReference type="CDD" id="cd16922">
    <property type="entry name" value="HATPase_EvgS-ArcB-TorS-like"/>
    <property type="match status" value="1"/>
</dbReference>
<evidence type="ECO:0000256" key="12">
    <source>
        <dbReference type="ARBA" id="ARBA00023012"/>
    </source>
</evidence>
<keyword evidence="6" id="KW-0808">Transferase</keyword>
<evidence type="ECO:0000256" key="15">
    <source>
        <dbReference type="PROSITE-ProRule" id="PRU00169"/>
    </source>
</evidence>
<dbReference type="Gene3D" id="1.10.287.130">
    <property type="match status" value="1"/>
</dbReference>
<evidence type="ECO:0000256" key="4">
    <source>
        <dbReference type="ARBA" id="ARBA00022475"/>
    </source>
</evidence>
<evidence type="ECO:0000256" key="11">
    <source>
        <dbReference type="ARBA" id="ARBA00022989"/>
    </source>
</evidence>
<feature type="domain" description="Histidine kinase" evidence="18">
    <location>
        <begin position="402"/>
        <end position="621"/>
    </location>
</feature>
<keyword evidence="11 17" id="KW-1133">Transmembrane helix</keyword>
<dbReference type="InterPro" id="IPR003661">
    <property type="entry name" value="HisK_dim/P_dom"/>
</dbReference>
<evidence type="ECO:0000259" key="19">
    <source>
        <dbReference type="PROSITE" id="PS50110"/>
    </source>
</evidence>
<dbReference type="InterPro" id="IPR003660">
    <property type="entry name" value="HAMP_dom"/>
</dbReference>
<dbReference type="Pfam" id="PF01627">
    <property type="entry name" value="Hpt"/>
    <property type="match status" value="1"/>
</dbReference>
<evidence type="ECO:0000256" key="5">
    <source>
        <dbReference type="ARBA" id="ARBA00022553"/>
    </source>
</evidence>
<protein>
    <recommendedName>
        <fullName evidence="3">histidine kinase</fullName>
        <ecNumber evidence="3">2.7.13.3</ecNumber>
    </recommendedName>
</protein>
<dbReference type="EMBL" id="ARZY01000007">
    <property type="protein sequence ID" value="EWH11021.1"/>
    <property type="molecule type" value="Genomic_DNA"/>
</dbReference>
<dbReference type="PRINTS" id="PR00344">
    <property type="entry name" value="BCTRLSENSOR"/>
</dbReference>
<dbReference type="CDD" id="cd06225">
    <property type="entry name" value="HAMP"/>
    <property type="match status" value="1"/>
</dbReference>
<organism evidence="22 23">
    <name type="scientific">Catenovulum agarivorans DS-2</name>
    <dbReference type="NCBI Taxonomy" id="1328313"/>
    <lineage>
        <taxon>Bacteria</taxon>
        <taxon>Pseudomonadati</taxon>
        <taxon>Pseudomonadota</taxon>
        <taxon>Gammaproteobacteria</taxon>
        <taxon>Alteromonadales</taxon>
        <taxon>Alteromonadaceae</taxon>
        <taxon>Catenovulum</taxon>
    </lineage>
</organism>
<dbReference type="CDD" id="cd00082">
    <property type="entry name" value="HisKA"/>
    <property type="match status" value="1"/>
</dbReference>
<dbReference type="SUPFAM" id="SSF47384">
    <property type="entry name" value="Homodimeric domain of signal transducing histidine kinase"/>
    <property type="match status" value="1"/>
</dbReference>
<evidence type="ECO:0000256" key="3">
    <source>
        <dbReference type="ARBA" id="ARBA00012438"/>
    </source>
</evidence>
<dbReference type="SUPFAM" id="SSF158472">
    <property type="entry name" value="HAMP domain-like"/>
    <property type="match status" value="1"/>
</dbReference>
<feature type="domain" description="HAMP" evidence="20">
    <location>
        <begin position="303"/>
        <end position="355"/>
    </location>
</feature>
<dbReference type="SUPFAM" id="SSF52172">
    <property type="entry name" value="CheY-like"/>
    <property type="match status" value="1"/>
</dbReference>
<accession>W7QGI1</accession>
<dbReference type="Gene3D" id="3.40.50.2300">
    <property type="match status" value="1"/>
</dbReference>
<dbReference type="SUPFAM" id="SSF47226">
    <property type="entry name" value="Histidine-containing phosphotransfer domain, HPT domain"/>
    <property type="match status" value="1"/>
</dbReference>
<dbReference type="GO" id="GO:0005524">
    <property type="term" value="F:ATP binding"/>
    <property type="evidence" value="ECO:0007669"/>
    <property type="project" value="UniProtKB-KW"/>
</dbReference>
<evidence type="ECO:0000256" key="8">
    <source>
        <dbReference type="ARBA" id="ARBA00022741"/>
    </source>
</evidence>
<dbReference type="Gene3D" id="3.30.565.10">
    <property type="entry name" value="Histidine kinase-like ATPase, C-terminal domain"/>
    <property type="match status" value="1"/>
</dbReference>
<dbReference type="InterPro" id="IPR004358">
    <property type="entry name" value="Sig_transdc_His_kin-like_C"/>
</dbReference>
<dbReference type="Pfam" id="PF00512">
    <property type="entry name" value="HisKA"/>
    <property type="match status" value="1"/>
</dbReference>
<dbReference type="InterPro" id="IPR005467">
    <property type="entry name" value="His_kinase_dom"/>
</dbReference>
<dbReference type="SMART" id="SM00448">
    <property type="entry name" value="REC"/>
    <property type="match status" value="1"/>
</dbReference>
<evidence type="ECO:0000256" key="14">
    <source>
        <dbReference type="PROSITE-ProRule" id="PRU00110"/>
    </source>
</evidence>
<dbReference type="eggNOG" id="COG0642">
    <property type="taxonomic scope" value="Bacteria"/>
</dbReference>
<keyword evidence="12" id="KW-0902">Two-component regulatory system</keyword>
<dbReference type="PANTHER" id="PTHR45339:SF1">
    <property type="entry name" value="HYBRID SIGNAL TRANSDUCTION HISTIDINE KINASE J"/>
    <property type="match status" value="1"/>
</dbReference>
<evidence type="ECO:0000256" key="10">
    <source>
        <dbReference type="ARBA" id="ARBA00022840"/>
    </source>
</evidence>
<keyword evidence="23" id="KW-1185">Reference proteome</keyword>
<dbReference type="Pfam" id="PF02518">
    <property type="entry name" value="HATPase_c"/>
    <property type="match status" value="1"/>
</dbReference>
<comment type="caution">
    <text evidence="22">The sequence shown here is derived from an EMBL/GenBank/DDBJ whole genome shotgun (WGS) entry which is preliminary data.</text>
</comment>
<dbReference type="CDD" id="cd00088">
    <property type="entry name" value="HPT"/>
    <property type="match status" value="1"/>
</dbReference>
<keyword evidence="4" id="KW-1003">Cell membrane</keyword>
<dbReference type="Pfam" id="PF00672">
    <property type="entry name" value="HAMP"/>
    <property type="match status" value="1"/>
</dbReference>
<keyword evidence="8" id="KW-0547">Nucleotide-binding</keyword>
<dbReference type="Gene3D" id="6.10.340.10">
    <property type="match status" value="1"/>
</dbReference>
<dbReference type="InterPro" id="IPR001789">
    <property type="entry name" value="Sig_transdc_resp-reg_receiver"/>
</dbReference>
<reference evidence="22 23" key="1">
    <citation type="journal article" date="2014" name="Genome Announc.">
        <title>Draft Genome Sequence of the Agar-Degrading Bacterium Catenovulum sp. Strain DS-2, Isolated from Intestines of Haliotis diversicolor.</title>
        <authorList>
            <person name="Shan D."/>
            <person name="Li X."/>
            <person name="Gu Z."/>
            <person name="Wei G."/>
            <person name="Gao Z."/>
            <person name="Shao Z."/>
        </authorList>
    </citation>
    <scope>NUCLEOTIDE SEQUENCE [LARGE SCALE GENOMIC DNA]</scope>
    <source>
        <strain evidence="22 23">DS-2</strain>
    </source>
</reference>